<feature type="compositionally biased region" description="Low complexity" evidence="2">
    <location>
        <begin position="422"/>
        <end position="439"/>
    </location>
</feature>
<evidence type="ECO:0000256" key="1">
    <source>
        <dbReference type="SAM" id="Coils"/>
    </source>
</evidence>
<dbReference type="Gene3D" id="2.40.50.100">
    <property type="match status" value="2"/>
</dbReference>
<keyword evidence="1" id="KW-0175">Coiled coil</keyword>
<sequence length="522" mass="53535">MRFLGRSLTGLILLSATLGLLALAGGTILGAMGDRSGGGGGAGRAAREQIFTARVVTALPERITPRIVTYGEVRSRRRLELRAAAPGAVSQIGPGVVEGGSVAQGELLFRIDPAAAQTALDLAQADLSDAQAELREARGAVELARGELASAEAQEALRSRASARQEDLRGRGVGTEAAVEAADLAAAAARQAVLARRQALAQAEARIDQASGLVARRTITVRETERSLAETEIRAAFDGVLTEVDPVVGRLVSANERLAELIDPEALEIAFTVSTLQYTRLLGPGGTLPSAPVTARIELGDGELTARGRIDRESAAVGAGQTGRRLFARLGAAPGFRPGDFVTVIIEEPALAGAMRLPAAALDSNGAVLVLGAGDRLEAQDVTVLRREGEQVIIDAEPITGREIVGTRTPMLGAGIAIRPQRAGGDAEQGEAGAAGDARPGAQARDAEEDRPEGARGTPREKNAPVAPAPSGGAAVAPPRMPGKDTARLGPSPLLFAPSFTTTATRIGSAPGGARFAARMGG</sequence>
<dbReference type="RefSeq" id="WP_159965291.1">
    <property type="nucleotide sequence ID" value="NZ_APKE01000020.1"/>
</dbReference>
<dbReference type="Gene3D" id="1.10.287.470">
    <property type="entry name" value="Helix hairpin bin"/>
    <property type="match status" value="2"/>
</dbReference>
<feature type="compositionally biased region" description="Low complexity" evidence="2">
    <location>
        <begin position="464"/>
        <end position="478"/>
    </location>
</feature>
<feature type="coiled-coil region" evidence="1">
    <location>
        <begin position="120"/>
        <end position="154"/>
    </location>
</feature>
<dbReference type="GO" id="GO:0015562">
    <property type="term" value="F:efflux transmembrane transporter activity"/>
    <property type="evidence" value="ECO:0007669"/>
    <property type="project" value="TreeGrafter"/>
</dbReference>
<accession>A0A921NVC6</accession>
<feature type="region of interest" description="Disordered" evidence="2">
    <location>
        <begin position="422"/>
        <end position="494"/>
    </location>
</feature>
<dbReference type="PANTHER" id="PTHR30469:SF15">
    <property type="entry name" value="HLYD FAMILY OF SECRETION PROTEINS"/>
    <property type="match status" value="1"/>
</dbReference>
<dbReference type="Gene3D" id="2.40.30.170">
    <property type="match status" value="1"/>
</dbReference>
<comment type="caution">
    <text evidence="3">The sequence shown here is derived from an EMBL/GenBank/DDBJ whole genome shotgun (WGS) entry which is preliminary data.</text>
</comment>
<dbReference type="GO" id="GO:1990281">
    <property type="term" value="C:efflux pump complex"/>
    <property type="evidence" value="ECO:0007669"/>
    <property type="project" value="TreeGrafter"/>
</dbReference>
<reference evidence="3" key="1">
    <citation type="submission" date="2013-03" db="EMBL/GenBank/DDBJ databases">
        <title>Genome Sequence of the Profundibacterium mesophilum strain KAUST100406-0324T from Red Sea, a novel genus in the family Rhodobacteraceae.</title>
        <authorList>
            <person name="Essack M."/>
            <person name="Alam I."/>
            <person name="Lafi F."/>
            <person name="Alawi W."/>
            <person name="Kamanu F."/>
            <person name="Al-Suwailem A."/>
            <person name="Lee O.O."/>
            <person name="Xu Y."/>
            <person name="Bajic V."/>
            <person name="Qian P.-Y."/>
            <person name="Archer J."/>
        </authorList>
    </citation>
    <scope>NUCLEOTIDE SEQUENCE</scope>
    <source>
        <strain evidence="3">KAUST100406-0324</strain>
    </source>
</reference>
<dbReference type="OrthoDB" id="7626141at2"/>
<name>A0A921NVC6_9RHOB</name>
<evidence type="ECO:0000256" key="2">
    <source>
        <dbReference type="SAM" id="MobiDB-lite"/>
    </source>
</evidence>
<dbReference type="Proteomes" id="UP000698242">
    <property type="component" value="Unassembled WGS sequence"/>
</dbReference>
<dbReference type="EMBL" id="APKE01000020">
    <property type="protein sequence ID" value="KAF0675971.1"/>
    <property type="molecule type" value="Genomic_DNA"/>
</dbReference>
<organism evidence="3 4">
    <name type="scientific">Profundibacterium mesophilum KAUST100406-0324</name>
    <dbReference type="NCBI Taxonomy" id="1037889"/>
    <lineage>
        <taxon>Bacteria</taxon>
        <taxon>Pseudomonadati</taxon>
        <taxon>Pseudomonadota</taxon>
        <taxon>Alphaproteobacteria</taxon>
        <taxon>Rhodobacterales</taxon>
        <taxon>Roseobacteraceae</taxon>
        <taxon>Profundibacterium</taxon>
    </lineage>
</organism>
<evidence type="ECO:0000313" key="3">
    <source>
        <dbReference type="EMBL" id="KAF0675971.1"/>
    </source>
</evidence>
<feature type="compositionally biased region" description="Basic and acidic residues" evidence="2">
    <location>
        <begin position="445"/>
        <end position="463"/>
    </location>
</feature>
<dbReference type="AlphaFoldDB" id="A0A921NVC6"/>
<protein>
    <submittedName>
        <fullName evidence="3">Resistance-Nodulation-Cell Division efflux membrane fusion protein</fullName>
    </submittedName>
</protein>
<evidence type="ECO:0000313" key="4">
    <source>
        <dbReference type="Proteomes" id="UP000698242"/>
    </source>
</evidence>
<proteinExistence type="predicted"/>
<gene>
    <name evidence="3" type="ORF">PMES_01726</name>
</gene>
<keyword evidence="4" id="KW-1185">Reference proteome</keyword>
<dbReference type="SUPFAM" id="SSF111369">
    <property type="entry name" value="HlyD-like secretion proteins"/>
    <property type="match status" value="1"/>
</dbReference>
<dbReference type="PANTHER" id="PTHR30469">
    <property type="entry name" value="MULTIDRUG RESISTANCE PROTEIN MDTA"/>
    <property type="match status" value="1"/>
</dbReference>